<feature type="signal peptide" evidence="2">
    <location>
        <begin position="1"/>
        <end position="23"/>
    </location>
</feature>
<protein>
    <recommendedName>
        <fullName evidence="5">Lipoprotein</fullName>
    </recommendedName>
</protein>
<name>A0ABX6ATV6_9ACTN</name>
<dbReference type="PROSITE" id="PS51257">
    <property type="entry name" value="PROKAR_LIPOPROTEIN"/>
    <property type="match status" value="1"/>
</dbReference>
<evidence type="ECO:0008006" key="5">
    <source>
        <dbReference type="Google" id="ProtNLM"/>
    </source>
</evidence>
<feature type="region of interest" description="Disordered" evidence="1">
    <location>
        <begin position="27"/>
        <end position="133"/>
    </location>
</feature>
<keyword evidence="4" id="KW-1185">Reference proteome</keyword>
<proteinExistence type="predicted"/>
<dbReference type="EMBL" id="CP023697">
    <property type="protein sequence ID" value="QEV05260.1"/>
    <property type="molecule type" value="Genomic_DNA"/>
</dbReference>
<keyword evidence="2" id="KW-0732">Signal</keyword>
<accession>A0ABX6ATV6</accession>
<feature type="chain" id="PRO_5047073496" description="Lipoprotein" evidence="2">
    <location>
        <begin position="24"/>
        <end position="166"/>
    </location>
</feature>
<dbReference type="Proteomes" id="UP000326041">
    <property type="component" value="Chromosome"/>
</dbReference>
<reference evidence="3 4" key="1">
    <citation type="submission" date="2017-09" db="EMBL/GenBank/DDBJ databases">
        <authorList>
            <person name="Lee N."/>
            <person name="Cho B.-K."/>
        </authorList>
    </citation>
    <scope>NUCLEOTIDE SEQUENCE [LARGE SCALE GENOMIC DNA]</scope>
    <source>
        <strain evidence="3 4">ATCC 13879</strain>
    </source>
</reference>
<evidence type="ECO:0000313" key="3">
    <source>
        <dbReference type="EMBL" id="QEV05260.1"/>
    </source>
</evidence>
<evidence type="ECO:0000256" key="2">
    <source>
        <dbReference type="SAM" id="SignalP"/>
    </source>
</evidence>
<evidence type="ECO:0000313" key="4">
    <source>
        <dbReference type="Proteomes" id="UP000326041"/>
    </source>
</evidence>
<evidence type="ECO:0000256" key="1">
    <source>
        <dbReference type="SAM" id="MobiDB-lite"/>
    </source>
</evidence>
<gene>
    <name evidence="3" type="ORF">CP972_05785</name>
</gene>
<feature type="compositionally biased region" description="Low complexity" evidence="1">
    <location>
        <begin position="68"/>
        <end position="95"/>
    </location>
</feature>
<sequence length="166" mass="17379">MARVHRKTTRSVLLATVAVSALAGCVTVQRPPAPGPPAGAARLSEPHPDARTRQVVQAPAREALEMVTPSRPTKSPASASPRATPTAPAPRGTGSPDDRNPWPVPGGPAAGRTVSPRTPDVEVSEAADALRRDLRGRAEVCALGREYGRWPAGSPEEAICEETYGR</sequence>
<organism evidence="3 4">
    <name type="scientific">Streptomyces prasinus</name>
    <dbReference type="NCBI Taxonomy" id="67345"/>
    <lineage>
        <taxon>Bacteria</taxon>
        <taxon>Bacillati</taxon>
        <taxon>Actinomycetota</taxon>
        <taxon>Actinomycetes</taxon>
        <taxon>Kitasatosporales</taxon>
        <taxon>Streptomycetaceae</taxon>
        <taxon>Streptomyces</taxon>
    </lineage>
</organism>